<gene>
    <name evidence="2" type="ORF">NDU88_006053</name>
</gene>
<comment type="caution">
    <text evidence="2">The sequence shown here is derived from an EMBL/GenBank/DDBJ whole genome shotgun (WGS) entry which is preliminary data.</text>
</comment>
<accession>A0AAV7MY67</accession>
<reference evidence="2" key="1">
    <citation type="journal article" date="2022" name="bioRxiv">
        <title>Sequencing and chromosome-scale assembly of the giantPleurodeles waltlgenome.</title>
        <authorList>
            <person name="Brown T."/>
            <person name="Elewa A."/>
            <person name="Iarovenko S."/>
            <person name="Subramanian E."/>
            <person name="Araus A.J."/>
            <person name="Petzold A."/>
            <person name="Susuki M."/>
            <person name="Suzuki K.-i.T."/>
            <person name="Hayashi T."/>
            <person name="Toyoda A."/>
            <person name="Oliveira C."/>
            <person name="Osipova E."/>
            <person name="Leigh N.D."/>
            <person name="Simon A."/>
            <person name="Yun M.H."/>
        </authorList>
    </citation>
    <scope>NUCLEOTIDE SEQUENCE</scope>
    <source>
        <strain evidence="2">20211129_DDA</strain>
        <tissue evidence="2">Liver</tissue>
    </source>
</reference>
<keyword evidence="3" id="KW-1185">Reference proteome</keyword>
<organism evidence="2 3">
    <name type="scientific">Pleurodeles waltl</name>
    <name type="common">Iberian ribbed newt</name>
    <dbReference type="NCBI Taxonomy" id="8319"/>
    <lineage>
        <taxon>Eukaryota</taxon>
        <taxon>Metazoa</taxon>
        <taxon>Chordata</taxon>
        <taxon>Craniata</taxon>
        <taxon>Vertebrata</taxon>
        <taxon>Euteleostomi</taxon>
        <taxon>Amphibia</taxon>
        <taxon>Batrachia</taxon>
        <taxon>Caudata</taxon>
        <taxon>Salamandroidea</taxon>
        <taxon>Salamandridae</taxon>
        <taxon>Pleurodelinae</taxon>
        <taxon>Pleurodeles</taxon>
    </lineage>
</organism>
<feature type="compositionally biased region" description="Polar residues" evidence="1">
    <location>
        <begin position="85"/>
        <end position="96"/>
    </location>
</feature>
<feature type="region of interest" description="Disordered" evidence="1">
    <location>
        <begin position="85"/>
        <end position="119"/>
    </location>
</feature>
<sequence length="119" mass="12706">MVSPPSNVKFLARIDRYDEARHCMQIAPEVPSVAPLQDCATIAQRLAPVRAVTRLSPVRGSPCEAQPSLPICAPLAALKGRCGSAASSPLCTTTPSLHRRQLIKRPQPAPASVPRHAEP</sequence>
<evidence type="ECO:0000313" key="3">
    <source>
        <dbReference type="Proteomes" id="UP001066276"/>
    </source>
</evidence>
<evidence type="ECO:0000313" key="2">
    <source>
        <dbReference type="EMBL" id="KAJ1108681.1"/>
    </source>
</evidence>
<dbReference type="Proteomes" id="UP001066276">
    <property type="component" value="Chromosome 9"/>
</dbReference>
<proteinExistence type="predicted"/>
<evidence type="ECO:0000256" key="1">
    <source>
        <dbReference type="SAM" id="MobiDB-lite"/>
    </source>
</evidence>
<dbReference type="EMBL" id="JANPWB010000013">
    <property type="protein sequence ID" value="KAJ1108681.1"/>
    <property type="molecule type" value="Genomic_DNA"/>
</dbReference>
<protein>
    <submittedName>
        <fullName evidence="2">Uncharacterized protein</fullName>
    </submittedName>
</protein>
<name>A0AAV7MY67_PLEWA</name>
<dbReference type="AlphaFoldDB" id="A0AAV7MY67"/>